<organism evidence="2 3">
    <name type="scientific">Microbacterium aurantiacum</name>
    <dbReference type="NCBI Taxonomy" id="162393"/>
    <lineage>
        <taxon>Bacteria</taxon>
        <taxon>Bacillati</taxon>
        <taxon>Actinomycetota</taxon>
        <taxon>Actinomycetes</taxon>
        <taxon>Micrococcales</taxon>
        <taxon>Microbacteriaceae</taxon>
        <taxon>Microbacterium</taxon>
    </lineage>
</organism>
<keyword evidence="3" id="KW-1185">Reference proteome</keyword>
<dbReference type="EMBL" id="JAHWXI010000029">
    <property type="protein sequence ID" value="MDN4465683.1"/>
    <property type="molecule type" value="Genomic_DNA"/>
</dbReference>
<keyword evidence="1" id="KW-1133">Transmembrane helix</keyword>
<keyword evidence="1" id="KW-0472">Membrane</keyword>
<feature type="transmembrane region" description="Helical" evidence="1">
    <location>
        <begin position="62"/>
        <end position="83"/>
    </location>
</feature>
<gene>
    <name evidence="2" type="ORF">KZC48_14945</name>
</gene>
<feature type="transmembrane region" description="Helical" evidence="1">
    <location>
        <begin position="329"/>
        <end position="346"/>
    </location>
</feature>
<name>A0ABT8FWJ4_9MICO</name>
<protein>
    <recommendedName>
        <fullName evidence="4">YfhO family protein</fullName>
    </recommendedName>
</protein>
<feature type="transmembrane region" description="Helical" evidence="1">
    <location>
        <begin position="412"/>
        <end position="431"/>
    </location>
</feature>
<feature type="transmembrane region" description="Helical" evidence="1">
    <location>
        <begin position="358"/>
        <end position="375"/>
    </location>
</feature>
<keyword evidence="1" id="KW-0812">Transmembrane</keyword>
<feature type="transmembrane region" description="Helical" evidence="1">
    <location>
        <begin position="663"/>
        <end position="687"/>
    </location>
</feature>
<evidence type="ECO:0000313" key="2">
    <source>
        <dbReference type="EMBL" id="MDN4465683.1"/>
    </source>
</evidence>
<dbReference type="RefSeq" id="WP_301135740.1">
    <property type="nucleotide sequence ID" value="NZ_BAAAUQ010000033.1"/>
</dbReference>
<reference evidence="2" key="1">
    <citation type="submission" date="2021-06" db="EMBL/GenBank/DDBJ databases">
        <title>Genome-based taxonomic framework of Microbacterium strains isolated from marine environment, the description of four new species and reclassification of four preexisting species.</title>
        <authorList>
            <person name="Lee S.D."/>
            <person name="Kim S.-M."/>
            <person name="Byeon Y.-S."/>
            <person name="Yang H.L."/>
            <person name="Kim I.S."/>
        </authorList>
    </citation>
    <scope>NUCLEOTIDE SEQUENCE</scope>
    <source>
        <strain evidence="2">KACC 20510</strain>
    </source>
</reference>
<evidence type="ECO:0008006" key="4">
    <source>
        <dbReference type="Google" id="ProtNLM"/>
    </source>
</evidence>
<sequence length="703" mass="76175">MLVMAGARILGEPRFFFWDDTQLGAFGQWYGLGARILSGQVTMLSPGNWQGGNYLAEGQWGIWNPVTWLIGVGAHVGLGATAFSTLVKIAFLVVLCTGVFLLARSYGATPSWSAVAGFTASAGGQTIYLDAPSWVTGLQNVGLFALAWWAFKRHLDEGKSPWLFFVFAYLLITFGYVFGVIELALLLISALVVMIVQRRRASAIRVLILGIYSALLTVFVYLPGILTSPVTIRSGSGIENDQFLGVDLGDLATWPIATAVGSVRGYWGDLLPVPLQYVSWVLPLFVVFAATTWRHSIRSLVLPVVMLGLSLAIVLGPSVVGPLRYPARMMPYVVLIIAVIFAVLASRGWPEHVSRKRTVAVLTLTAATGWIAWAAQPASWVWILVAVLLQSAATVILLNPLRSKPRAGAGNLRAGGIVLTASLLVLIPQIIQYPSAPVSNFNVPSSLADMRAVADDMEEGIMTIGDVYSLQGNPASYEESLLANLWYIPGKDAASVYTVLPFTAFAKEMCADIRGATCPEALDTLFDESSTPLVDDMMLNTIVVVKGPGLEAEPDVGRGWSVLEREFTWLLSRDEPVERAGGVARTTNGVAVTQIARDDLGVTFRVDEAPEVGQVVFSRLAWPGYFVDGAALGAPEREFLLTVDVAPEDEGEIVRVEFRPPGWALELSSALLAGSIAISWTIVWFLIVRGRQRGSMWAARWDR</sequence>
<comment type="caution">
    <text evidence="2">The sequence shown here is derived from an EMBL/GenBank/DDBJ whole genome shotgun (WGS) entry which is preliminary data.</text>
</comment>
<feature type="transmembrane region" description="Helical" evidence="1">
    <location>
        <begin position="89"/>
        <end position="106"/>
    </location>
</feature>
<evidence type="ECO:0000256" key="1">
    <source>
        <dbReference type="SAM" id="Phobius"/>
    </source>
</evidence>
<dbReference type="Proteomes" id="UP001172731">
    <property type="component" value="Unassembled WGS sequence"/>
</dbReference>
<feature type="transmembrane region" description="Helical" evidence="1">
    <location>
        <begin position="203"/>
        <end position="222"/>
    </location>
</feature>
<feature type="transmembrane region" description="Helical" evidence="1">
    <location>
        <begin position="163"/>
        <end position="196"/>
    </location>
</feature>
<feature type="transmembrane region" description="Helical" evidence="1">
    <location>
        <begin position="275"/>
        <end position="293"/>
    </location>
</feature>
<feature type="transmembrane region" description="Helical" evidence="1">
    <location>
        <begin position="381"/>
        <end position="400"/>
    </location>
</feature>
<feature type="transmembrane region" description="Helical" evidence="1">
    <location>
        <begin position="300"/>
        <end position="323"/>
    </location>
</feature>
<proteinExistence type="predicted"/>
<evidence type="ECO:0000313" key="3">
    <source>
        <dbReference type="Proteomes" id="UP001172731"/>
    </source>
</evidence>
<accession>A0ABT8FWJ4</accession>